<dbReference type="InterPro" id="IPR000818">
    <property type="entry name" value="TEA/ATTS_dom"/>
</dbReference>
<dbReference type="GO" id="GO:0003700">
    <property type="term" value="F:DNA-binding transcription factor activity"/>
    <property type="evidence" value="ECO:0007669"/>
    <property type="project" value="InterPro"/>
</dbReference>
<dbReference type="Gene3D" id="6.10.20.40">
    <property type="entry name" value="TEA/ATTS domain"/>
    <property type="match status" value="1"/>
</dbReference>
<evidence type="ECO:0000259" key="4">
    <source>
        <dbReference type="PROSITE" id="PS51088"/>
    </source>
</evidence>
<dbReference type="OrthoDB" id="10006572at2759"/>
<feature type="region of interest" description="Disordered" evidence="3">
    <location>
        <begin position="117"/>
        <end position="162"/>
    </location>
</feature>
<evidence type="ECO:0000313" key="6">
    <source>
        <dbReference type="Proteomes" id="UP000290288"/>
    </source>
</evidence>
<feature type="compositionally biased region" description="Low complexity" evidence="3">
    <location>
        <begin position="399"/>
        <end position="411"/>
    </location>
</feature>
<dbReference type="SMART" id="SM00426">
    <property type="entry name" value="TEA"/>
    <property type="match status" value="1"/>
</dbReference>
<reference evidence="5 6" key="1">
    <citation type="submission" date="2019-01" db="EMBL/GenBank/DDBJ databases">
        <title>Draft genome sequence of Psathyrella aberdarensis IHI B618.</title>
        <authorList>
            <person name="Buettner E."/>
            <person name="Kellner H."/>
        </authorList>
    </citation>
    <scope>NUCLEOTIDE SEQUENCE [LARGE SCALE GENOMIC DNA]</scope>
    <source>
        <strain evidence="5 6">IHI B618</strain>
    </source>
</reference>
<evidence type="ECO:0000256" key="3">
    <source>
        <dbReference type="SAM" id="MobiDB-lite"/>
    </source>
</evidence>
<proteinExistence type="inferred from homology"/>
<name>A0A4Q2DXX9_9AGAR</name>
<feature type="region of interest" description="Disordered" evidence="3">
    <location>
        <begin position="399"/>
        <end position="426"/>
    </location>
</feature>
<sequence>MKKDHSPDSLTPQRKHRKLLKDGSGVEVWPEAIEKVFVQGLREYWQSPYATYSQSRGRSRWRNQFLVDYLQRQGIERTKKQVASHIQVLRNMWKGQPEFHLVAGGDEQVDPVTHIPIKEEHPDSNGLVPFDWDDRHTSSPHHSVSPDFSPPDSSDFPLTPEQSLCPLDSNGLHLKQENSPGSLYFHSTSQFSSPTTSPHGNYSPQLPDYRQVPFTKPASQHPNTTTSYSRYAQNRVATLFLCAEGMTPFSVNVDALGQSTSSARPTFTLRIKLAVPVLNDVRSPPTLHGFTASVAVASVWSNSARCITKVMAGNTCVFEESEALQVSHISNGGAVHALLPESSLSRCRWLDPSTNTTLTQELIVDDQILLYLIYDLDRKNGFMPSAEFLGFQHYKPAEKASPAPSGAAAQPHLPSSNHARRQSSVSYSFASNPYSVAPSIPMSR</sequence>
<gene>
    <name evidence="5" type="ORF">EST38_g1721</name>
</gene>
<feature type="region of interest" description="Disordered" evidence="3">
    <location>
        <begin position="1"/>
        <end position="21"/>
    </location>
</feature>
<dbReference type="Proteomes" id="UP000290288">
    <property type="component" value="Unassembled WGS sequence"/>
</dbReference>
<dbReference type="InterPro" id="IPR038096">
    <property type="entry name" value="TEA/ATTS_sf"/>
</dbReference>
<feature type="DNA-binding region" description="TEA" evidence="2">
    <location>
        <begin position="22"/>
        <end position="96"/>
    </location>
</feature>
<dbReference type="STRING" id="2316362.A0A4Q2DXX9"/>
<feature type="compositionally biased region" description="Low complexity" evidence="3">
    <location>
        <begin position="140"/>
        <end position="157"/>
    </location>
</feature>
<feature type="domain" description="TEA" evidence="4">
    <location>
        <begin position="22"/>
        <end position="96"/>
    </location>
</feature>
<dbReference type="Pfam" id="PF01285">
    <property type="entry name" value="TEA"/>
    <property type="match status" value="1"/>
</dbReference>
<keyword evidence="6" id="KW-1185">Reference proteome</keyword>
<evidence type="ECO:0000313" key="5">
    <source>
        <dbReference type="EMBL" id="RXW24154.1"/>
    </source>
</evidence>
<feature type="compositionally biased region" description="Polar residues" evidence="3">
    <location>
        <begin position="413"/>
        <end position="426"/>
    </location>
</feature>
<dbReference type="AlphaFoldDB" id="A0A4Q2DXX9"/>
<organism evidence="5 6">
    <name type="scientific">Candolleomyces aberdarensis</name>
    <dbReference type="NCBI Taxonomy" id="2316362"/>
    <lineage>
        <taxon>Eukaryota</taxon>
        <taxon>Fungi</taxon>
        <taxon>Dikarya</taxon>
        <taxon>Basidiomycota</taxon>
        <taxon>Agaricomycotina</taxon>
        <taxon>Agaricomycetes</taxon>
        <taxon>Agaricomycetidae</taxon>
        <taxon>Agaricales</taxon>
        <taxon>Agaricineae</taxon>
        <taxon>Psathyrellaceae</taxon>
        <taxon>Candolleomyces</taxon>
    </lineage>
</organism>
<accession>A0A4Q2DXX9</accession>
<dbReference type="EMBL" id="SDEE01000025">
    <property type="protein sequence ID" value="RXW24154.1"/>
    <property type="molecule type" value="Genomic_DNA"/>
</dbReference>
<comment type="similarity">
    <text evidence="1">Belongs to the TEC1 family.</text>
</comment>
<dbReference type="PROSITE" id="PS51088">
    <property type="entry name" value="TEA_2"/>
    <property type="match status" value="1"/>
</dbReference>
<evidence type="ECO:0000256" key="2">
    <source>
        <dbReference type="PROSITE-ProRule" id="PRU00505"/>
    </source>
</evidence>
<comment type="caution">
    <text evidence="5">The sequence shown here is derived from an EMBL/GenBank/DDBJ whole genome shotgun (WGS) entry which is preliminary data.</text>
</comment>
<protein>
    <recommendedName>
        <fullName evidence="4">TEA domain-containing protein</fullName>
    </recommendedName>
</protein>
<evidence type="ECO:0000256" key="1">
    <source>
        <dbReference type="ARBA" id="ARBA00008421"/>
    </source>
</evidence>